<dbReference type="EMBL" id="BSEV01000038">
    <property type="protein sequence ID" value="GLK14871.1"/>
    <property type="molecule type" value="Genomic_DNA"/>
</dbReference>
<dbReference type="RefSeq" id="WP_271223103.1">
    <property type="nucleotide sequence ID" value="NZ_BAAAVD010000004.1"/>
</dbReference>
<accession>A0A9W6IBA0</accession>
<sequence>MSGATPSAETGAERPLEAGAEAQVRELLEAGAVFPPGTEGGGERAVPLTARSYRHPGLEGRVVVRLVAEELGAAEDAAAGFLGLEPAGDPVVVGLGLRRSLGFPEWVLVHHPRDGHHALSVVPELERAARQAKSKPKAALDAYLRLAAQLAGAVPHFLPTFFEQAGRAFLAVDNPTYAAQMFTQARKAEAEHGLKVDEERLDAVFLEFALAGALPVKALSGYARELAARVPADEALRRFRGLCARRTAGGLSPSAQTAGDLRRLARAAGRDADVEEQDYLAELLGLPATVGAPLGWWKAHRPALVALGLRDPAVRGTLLNLTPRNGDNGMPAFWLEVLEESGAAAGLGEGEASGLERPQDGTAGWLGRFLEIWRPSWQGEPRLPGLYSLVERVAGRLRAELAETGRSVEPKADADLIDLLLALRVPVADPDDGMRLLLEPWARGEGQRDLLALAADPRFAAAFDRAADRFDDDEDGRRAVRRLAASPGGRLMLARWMKAVAGRSFTEGLPQLPDALRRLTWLPAEALVLAEEEVTAVARGDLASELARTLRGGIVDELGWPAWDEAVASLVRPKDLDEIEVADAWPHLIVSGPSQARVIGLEGTVLVHDLRTPPGDAYGDPGFHYVDGELLVYWNTYGAGDQLRGYWHSSAGSFRPLQALANVWALRSDTVTLPLPSGGRTTGAGVLHQGDTTVPARAQLIGDGTSFWVWDQQGDGWREYDPVGMEHGRPSMPGFLADALRSAPVGATFRGGWLLPVSSEEATPVAVPVNGLLGWRVIRLPDGSWRGEDLAGRAVTLRDGSDGPGLPAGVVTFPGDDRPRALAEDYPRVKVIDPEGVVVATVATGRTPGAFAAGTAMLPPLRYWRCLRPRDPEGSLALRRIDDETAIALLKAAVCAESERRGHSADSGRFSRLRHSPQPAHQAQGAHPPRSAQDEFDSLIRTLLPQVTHEALIAGIAGIARFAATQQIALDAVAARLARALEGGQEEQPLSGPTDQLLARALNGLHVSGPWWYGQACRDAFQQIRTIGQALRAASEPTTQESEILDSSLSVTTAMGVAPSDTTIRLHFDGPQLPYTSLDWEPLLDHGAAVAYRAASVAFEPEHTEALRELLHEIDELGLASAAESGPWRRFSLWLDDSWLVEPGGNRREGTWRGLLPLPDGAFIVFQDSSPEDGGCGFTALFHDPAGRFEVPAPYTVRARGLVGEERPAGWLKEFLARWSENGPAPWRPEAAEEFVRLTGVTLTTARLVVAGLPYVDGHERSFLPAASRAALGLKAMDAAVARDELREMDAETRRRVVGALLPANPAALWTDGPDVAAAAAVWNARVGRRAAVPEWIVAEAARAVRTAWEPGRALPALLDPASAPELSGDLRWRVHRDRVSPVEEDATGFTESTLVSAVSLTAWLAHRLPAGDPVRAALPAALAAVRERLANPDLMLSLGRYVNLPGFRKVAGTPSEVAEGWERYGAVIMATHDNQPAPGIRMALLDASGEDPYLPALRALAGDAGEPFPVELALRVARDPRFETLLADPGDPVDGKRAADGTWWPQDPGRSAPALVSQAASEYGLGQDAATLYLTLLAMPDPTDKNVTRWTGWKPARFKAARAELAATDLVVEASRARAGRSLFLPGAWIDPKAPRLPLEQWKIPLYDLISGETAQLGVIVPVEPAVALYARAWQRVRGGDVPRFEELRVRRGRRR</sequence>
<keyword evidence="3" id="KW-1185">Reference proteome</keyword>
<protein>
    <submittedName>
        <fullName evidence="2">DNA-binding protein</fullName>
    </submittedName>
</protein>
<gene>
    <name evidence="2" type="ORF">GCM10017600_82840</name>
</gene>
<reference evidence="2" key="2">
    <citation type="submission" date="2023-01" db="EMBL/GenBank/DDBJ databases">
        <authorList>
            <person name="Sun Q."/>
            <person name="Evtushenko L."/>
        </authorList>
    </citation>
    <scope>NUCLEOTIDE SEQUENCE</scope>
    <source>
        <strain evidence="2">VKM Ac-2007</strain>
    </source>
</reference>
<dbReference type="GO" id="GO:0003677">
    <property type="term" value="F:DNA binding"/>
    <property type="evidence" value="ECO:0007669"/>
    <property type="project" value="UniProtKB-KW"/>
</dbReference>
<dbReference type="Proteomes" id="UP001143474">
    <property type="component" value="Unassembled WGS sequence"/>
</dbReference>
<keyword evidence="2" id="KW-0238">DNA-binding</keyword>
<name>A0A9W6IBA0_9ACTN</name>
<reference evidence="2" key="1">
    <citation type="journal article" date="2014" name="Int. J. Syst. Evol. Microbiol.">
        <title>Complete genome sequence of Corynebacterium casei LMG S-19264T (=DSM 44701T), isolated from a smear-ripened cheese.</title>
        <authorList>
            <consortium name="US DOE Joint Genome Institute (JGI-PGF)"/>
            <person name="Walter F."/>
            <person name="Albersmeier A."/>
            <person name="Kalinowski J."/>
            <person name="Ruckert C."/>
        </authorList>
    </citation>
    <scope>NUCLEOTIDE SEQUENCE</scope>
    <source>
        <strain evidence="2">VKM Ac-2007</strain>
    </source>
</reference>
<feature type="region of interest" description="Disordered" evidence="1">
    <location>
        <begin position="900"/>
        <end position="932"/>
    </location>
</feature>
<evidence type="ECO:0000313" key="3">
    <source>
        <dbReference type="Proteomes" id="UP001143474"/>
    </source>
</evidence>
<proteinExistence type="predicted"/>
<organism evidence="2 3">
    <name type="scientific">Streptosporangium carneum</name>
    <dbReference type="NCBI Taxonomy" id="47481"/>
    <lineage>
        <taxon>Bacteria</taxon>
        <taxon>Bacillati</taxon>
        <taxon>Actinomycetota</taxon>
        <taxon>Actinomycetes</taxon>
        <taxon>Streptosporangiales</taxon>
        <taxon>Streptosporangiaceae</taxon>
        <taxon>Streptosporangium</taxon>
    </lineage>
</organism>
<comment type="caution">
    <text evidence="2">The sequence shown here is derived from an EMBL/GenBank/DDBJ whole genome shotgun (WGS) entry which is preliminary data.</text>
</comment>
<evidence type="ECO:0000256" key="1">
    <source>
        <dbReference type="SAM" id="MobiDB-lite"/>
    </source>
</evidence>
<evidence type="ECO:0000313" key="2">
    <source>
        <dbReference type="EMBL" id="GLK14871.1"/>
    </source>
</evidence>